<name>A0A8X6UN43_NEPPI</name>
<protein>
    <submittedName>
        <fullName evidence="1">Uncharacterized protein</fullName>
    </submittedName>
</protein>
<dbReference type="EMBL" id="BMAW01032648">
    <property type="protein sequence ID" value="GFU26544.1"/>
    <property type="molecule type" value="Genomic_DNA"/>
</dbReference>
<gene>
    <name evidence="1" type="ORF">NPIL_346261</name>
</gene>
<dbReference type="Proteomes" id="UP000887013">
    <property type="component" value="Unassembled WGS sequence"/>
</dbReference>
<keyword evidence="2" id="KW-1185">Reference proteome</keyword>
<evidence type="ECO:0000313" key="2">
    <source>
        <dbReference type="Proteomes" id="UP000887013"/>
    </source>
</evidence>
<reference evidence="1" key="1">
    <citation type="submission" date="2020-08" db="EMBL/GenBank/DDBJ databases">
        <title>Multicomponent nature underlies the extraordinary mechanical properties of spider dragline silk.</title>
        <authorList>
            <person name="Kono N."/>
            <person name="Nakamura H."/>
            <person name="Mori M."/>
            <person name="Yoshida Y."/>
            <person name="Ohtoshi R."/>
            <person name="Malay A.D."/>
            <person name="Moran D.A.P."/>
            <person name="Tomita M."/>
            <person name="Numata K."/>
            <person name="Arakawa K."/>
        </authorList>
    </citation>
    <scope>NUCLEOTIDE SEQUENCE</scope>
</reference>
<comment type="caution">
    <text evidence="1">The sequence shown here is derived from an EMBL/GenBank/DDBJ whole genome shotgun (WGS) entry which is preliminary data.</text>
</comment>
<evidence type="ECO:0000313" key="1">
    <source>
        <dbReference type="EMBL" id="GFU26544.1"/>
    </source>
</evidence>
<proteinExistence type="predicted"/>
<dbReference type="AlphaFoldDB" id="A0A8X6UN43"/>
<organism evidence="1 2">
    <name type="scientific">Nephila pilipes</name>
    <name type="common">Giant wood spider</name>
    <name type="synonym">Nephila maculata</name>
    <dbReference type="NCBI Taxonomy" id="299642"/>
    <lineage>
        <taxon>Eukaryota</taxon>
        <taxon>Metazoa</taxon>
        <taxon>Ecdysozoa</taxon>
        <taxon>Arthropoda</taxon>
        <taxon>Chelicerata</taxon>
        <taxon>Arachnida</taxon>
        <taxon>Araneae</taxon>
        <taxon>Araneomorphae</taxon>
        <taxon>Entelegynae</taxon>
        <taxon>Araneoidea</taxon>
        <taxon>Nephilidae</taxon>
        <taxon>Nephila</taxon>
    </lineage>
</organism>
<sequence>MTIQKTVLALDVVPETILPTLLKNSFRLGDFRKAKHYHQKAYKLPPPTPTHAPAEERNTNSFLGKRHFPGPMAKNLFEVPSRYKKIWITPATRCSQRLMTTVPAMAVFVS</sequence>
<accession>A0A8X6UN43</accession>